<evidence type="ECO:0000313" key="3">
    <source>
        <dbReference type="Proteomes" id="UP001597079"/>
    </source>
</evidence>
<proteinExistence type="predicted"/>
<accession>A0ABW4JII7</accession>
<dbReference type="Proteomes" id="UP001597079">
    <property type="component" value="Unassembled WGS sequence"/>
</dbReference>
<dbReference type="RefSeq" id="WP_377944061.1">
    <property type="nucleotide sequence ID" value="NZ_JBHUCX010000044.1"/>
</dbReference>
<keyword evidence="3" id="KW-1185">Reference proteome</keyword>
<evidence type="ECO:0000259" key="1">
    <source>
        <dbReference type="Pfam" id="PF07484"/>
    </source>
</evidence>
<protein>
    <submittedName>
        <fullName evidence="2">Phage tail protein</fullName>
    </submittedName>
</protein>
<feature type="domain" description="Phage tail collar" evidence="1">
    <location>
        <begin position="7"/>
        <end position="63"/>
    </location>
</feature>
<dbReference type="InterPro" id="IPR011083">
    <property type="entry name" value="Phage_tail_collar_dom"/>
</dbReference>
<name>A0ABW4JII7_9BACL</name>
<reference evidence="3" key="1">
    <citation type="journal article" date="2019" name="Int. J. Syst. Evol. Microbiol.">
        <title>The Global Catalogue of Microorganisms (GCM) 10K type strain sequencing project: providing services to taxonomists for standard genome sequencing and annotation.</title>
        <authorList>
            <consortium name="The Broad Institute Genomics Platform"/>
            <consortium name="The Broad Institute Genome Sequencing Center for Infectious Disease"/>
            <person name="Wu L."/>
            <person name="Ma J."/>
        </authorList>
    </citation>
    <scope>NUCLEOTIDE SEQUENCE [LARGE SCALE GENOMIC DNA]</scope>
    <source>
        <strain evidence="3">CGMCC 1.12286</strain>
    </source>
</reference>
<comment type="caution">
    <text evidence="2">The sequence shown here is derived from an EMBL/GenBank/DDBJ whole genome shotgun (WGS) entry which is preliminary data.</text>
</comment>
<organism evidence="2 3">
    <name type="scientific">Alicyclobacillus fodiniaquatilis</name>
    <dbReference type="NCBI Taxonomy" id="1661150"/>
    <lineage>
        <taxon>Bacteria</taxon>
        <taxon>Bacillati</taxon>
        <taxon>Bacillota</taxon>
        <taxon>Bacilli</taxon>
        <taxon>Bacillales</taxon>
        <taxon>Alicyclobacillaceae</taxon>
        <taxon>Alicyclobacillus</taxon>
    </lineage>
</organism>
<dbReference type="Gene3D" id="3.90.1340.10">
    <property type="entry name" value="Phage tail collar domain"/>
    <property type="match status" value="1"/>
</dbReference>
<dbReference type="SUPFAM" id="SSF88874">
    <property type="entry name" value="Receptor-binding domain of short tail fibre protein gp12"/>
    <property type="match status" value="1"/>
</dbReference>
<evidence type="ECO:0000313" key="2">
    <source>
        <dbReference type="EMBL" id="MFD1676172.1"/>
    </source>
</evidence>
<gene>
    <name evidence="2" type="ORF">ACFSB2_15815</name>
</gene>
<dbReference type="InterPro" id="IPR037053">
    <property type="entry name" value="Phage_tail_collar_dom_sf"/>
</dbReference>
<sequence length="164" mass="17393">MPDPYLGEIRIFPFHFAPRGWAQCNGQVLPINQYQALFSILGTTYGGNGLSTFALPNLMGRVPVHYGNDVALGQVGGEEAHTLTVPELPEHTHTVQGSSLLANQASPAGNVWADAENLYSKQANASMNVVSVQASGSGMPHANMQPYGVVNICIALTGVYPARS</sequence>
<dbReference type="EMBL" id="JBHUCX010000044">
    <property type="protein sequence ID" value="MFD1676172.1"/>
    <property type="molecule type" value="Genomic_DNA"/>
</dbReference>
<dbReference type="Pfam" id="PF07484">
    <property type="entry name" value="Collar"/>
    <property type="match status" value="1"/>
</dbReference>